<dbReference type="GO" id="GO:0043005">
    <property type="term" value="C:neuron projection"/>
    <property type="evidence" value="ECO:0007669"/>
    <property type="project" value="TreeGrafter"/>
</dbReference>
<dbReference type="InterPro" id="IPR056335">
    <property type="entry name" value="BBS7_hairpin"/>
</dbReference>
<organism evidence="4 5">
    <name type="scientific">Megaselia scalaris</name>
    <name type="common">Humpbacked fly</name>
    <name type="synonym">Phora scalaris</name>
    <dbReference type="NCBI Taxonomy" id="36166"/>
    <lineage>
        <taxon>Eukaryota</taxon>
        <taxon>Metazoa</taxon>
        <taxon>Ecdysozoa</taxon>
        <taxon>Arthropoda</taxon>
        <taxon>Hexapoda</taxon>
        <taxon>Insecta</taxon>
        <taxon>Pterygota</taxon>
        <taxon>Neoptera</taxon>
        <taxon>Endopterygota</taxon>
        <taxon>Diptera</taxon>
        <taxon>Brachycera</taxon>
        <taxon>Muscomorpha</taxon>
        <taxon>Platypezoidea</taxon>
        <taxon>Phoridae</taxon>
        <taxon>Megaseliini</taxon>
        <taxon>Megaselia</taxon>
    </lineage>
</organism>
<feature type="domain" description="BBS7 helical hairpin" evidence="1">
    <location>
        <begin position="559"/>
        <end position="673"/>
    </location>
</feature>
<keyword evidence="5" id="KW-1185">Reference proteome</keyword>
<evidence type="ECO:0000313" key="5">
    <source>
        <dbReference type="Proteomes" id="UP000015102"/>
    </source>
</evidence>
<dbReference type="PANTHER" id="PTHR16074:SF4">
    <property type="entry name" value="BARDET-BIEDL SYNDROME 7 PROTEIN"/>
    <property type="match status" value="1"/>
</dbReference>
<dbReference type="GO" id="GO:0008104">
    <property type="term" value="P:intracellular protein localization"/>
    <property type="evidence" value="ECO:0007669"/>
    <property type="project" value="TreeGrafter"/>
</dbReference>
<dbReference type="GO" id="GO:0060271">
    <property type="term" value="P:cilium assembly"/>
    <property type="evidence" value="ECO:0007669"/>
    <property type="project" value="TreeGrafter"/>
</dbReference>
<dbReference type="AlphaFoldDB" id="T1GR45"/>
<dbReference type="GO" id="GO:0005930">
    <property type="term" value="C:axoneme"/>
    <property type="evidence" value="ECO:0007669"/>
    <property type="project" value="TreeGrafter"/>
</dbReference>
<dbReference type="EMBL" id="CAQQ02033586">
    <property type="status" value="NOT_ANNOTATED_CDS"/>
    <property type="molecule type" value="Genomic_DNA"/>
</dbReference>
<dbReference type="InterPro" id="IPR036322">
    <property type="entry name" value="WD40_repeat_dom_sf"/>
</dbReference>
<evidence type="ECO:0008006" key="6">
    <source>
        <dbReference type="Google" id="ProtNLM"/>
    </source>
</evidence>
<feature type="domain" description="BBS7 beta-propeller" evidence="3">
    <location>
        <begin position="21"/>
        <end position="308"/>
    </location>
</feature>
<dbReference type="GO" id="GO:0034464">
    <property type="term" value="C:BBSome"/>
    <property type="evidence" value="ECO:0007669"/>
    <property type="project" value="TreeGrafter"/>
</dbReference>
<dbReference type="GO" id="GO:0016020">
    <property type="term" value="C:membrane"/>
    <property type="evidence" value="ECO:0007669"/>
    <property type="project" value="TreeGrafter"/>
</dbReference>
<dbReference type="InterPro" id="IPR056332">
    <property type="entry name" value="Beta-prop_BBS7"/>
</dbReference>
<dbReference type="HOGENOM" id="CLU_018704_1_0_1"/>
<evidence type="ECO:0000313" key="4">
    <source>
        <dbReference type="EnsemblMetazoa" id="MESCA006117-PA"/>
    </source>
</evidence>
<evidence type="ECO:0000259" key="3">
    <source>
        <dbReference type="Pfam" id="PF23743"/>
    </source>
</evidence>
<dbReference type="STRING" id="36166.T1GR45"/>
<accession>T1GR45</accession>
<evidence type="ECO:0000259" key="2">
    <source>
        <dbReference type="Pfam" id="PF23361"/>
    </source>
</evidence>
<name>T1GR45_MEGSC</name>
<dbReference type="GO" id="GO:0036064">
    <property type="term" value="C:ciliary basal body"/>
    <property type="evidence" value="ECO:0007669"/>
    <property type="project" value="TreeGrafter"/>
</dbReference>
<reference evidence="4" key="2">
    <citation type="submission" date="2015-06" db="UniProtKB">
        <authorList>
            <consortium name="EnsemblMetazoa"/>
        </authorList>
    </citation>
    <scope>IDENTIFICATION</scope>
</reference>
<dbReference type="InterPro" id="IPR015943">
    <property type="entry name" value="WD40/YVTN_repeat-like_dom_sf"/>
</dbReference>
<dbReference type="Pfam" id="PF23743">
    <property type="entry name" value="Beta-prop_BBS7"/>
    <property type="match status" value="1"/>
</dbReference>
<feature type="domain" description="BBS7 platform" evidence="2">
    <location>
        <begin position="459"/>
        <end position="553"/>
    </location>
</feature>
<dbReference type="Proteomes" id="UP000015102">
    <property type="component" value="Unassembled WGS sequence"/>
</dbReference>
<dbReference type="PANTHER" id="PTHR16074">
    <property type="entry name" value="BARDET-BIEDL SYNDROME 7 PROTEIN"/>
    <property type="match status" value="1"/>
</dbReference>
<dbReference type="InterPro" id="IPR056333">
    <property type="entry name" value="BBS7_pf_dom"/>
</dbReference>
<dbReference type="EnsemblMetazoa" id="MESCA006117-RA">
    <property type="protein sequence ID" value="MESCA006117-PA"/>
    <property type="gene ID" value="MESCA006117"/>
</dbReference>
<proteinExistence type="predicted"/>
<protein>
    <recommendedName>
        <fullName evidence="6">Bardet-Biedl syndrome 7 protein homolog</fullName>
    </recommendedName>
</protein>
<dbReference type="Pfam" id="PF23361">
    <property type="entry name" value="BBS7_pf"/>
    <property type="match status" value="1"/>
</dbReference>
<evidence type="ECO:0000259" key="1">
    <source>
        <dbReference type="Pfam" id="PF23349"/>
    </source>
</evidence>
<sequence length="693" mass="77649">MELELTRIDYGNIGTSSANCLKLIPNEYKKQQKVVVGDLDGSLQFFSIKKSEAQIAYQSYVGKKVACIQLGGAPGTTMDKVFVATDNVVKGYNKKGKMFLSFDTNLTENIKCMYVSGTDLITCGNHVYSHYRDCKDVGTYLCGDTIVDVVALCQIIVLRVLEHCRVRQTIELESVPTVLHVPRSFPTDRILCGFADGKVSIFYFGNFTGDVKQEVLIKNELNSSAITCLDTYDLDGEGKDQLIIGRRDGTVQIYTMPMGNELDVEPRQIYKEVFPESISAIQAGCVYSNGFIEIVVLSYNGSIFGLTTQVISVSLSDKEVIKKIVKRPDDTNAIESQVIEGNDENQTISLVKPKENYKINSQLMNLGVSSTNLLDITSQLNLSQESGTMNLFLEIPYSIETVTLQSEVSLELAYFDKSIGEIIDSSTPTGYQFSAKITLKTETNRFEANFQTIEGQYGNQDRPYNTLSLKGSFSLAEIHNWLEQCIPEIPEKLGGANEPNKFYFKNVLIGSLLECKFSKGQANFKSDNLTTISILKDFLTKEATKKRIKLEISPEINNASIPHILKLVAPKIIDFLHIRKELKFLRALRQVDIKTEEDFNCLMPEYQSILNRAEEIEAAAAKHIPTELNRYFGILTDYYIDCFKFKGIFVKDRVNQLLEVLDEFELDKVIAFFNNSGQLDSSGSSGAANIEFI</sequence>
<dbReference type="Gene3D" id="2.130.10.10">
    <property type="entry name" value="YVTN repeat-like/Quinoprotein amine dehydrogenase"/>
    <property type="match status" value="1"/>
</dbReference>
<dbReference type="SUPFAM" id="SSF50978">
    <property type="entry name" value="WD40 repeat-like"/>
    <property type="match status" value="1"/>
</dbReference>
<reference evidence="5" key="1">
    <citation type="submission" date="2013-02" db="EMBL/GenBank/DDBJ databases">
        <authorList>
            <person name="Hughes D."/>
        </authorList>
    </citation>
    <scope>NUCLEOTIDE SEQUENCE</scope>
    <source>
        <strain>Durham</strain>
        <strain evidence="5">NC isolate 2 -- Noor lab</strain>
    </source>
</reference>
<dbReference type="OMA" id="KGEGCFK"/>
<dbReference type="Pfam" id="PF23349">
    <property type="entry name" value="BBS7_hp"/>
    <property type="match status" value="1"/>
</dbReference>